<evidence type="ECO:0000256" key="1">
    <source>
        <dbReference type="SAM" id="MobiDB-lite"/>
    </source>
</evidence>
<name>A0A6J4IG73_9ACTN</name>
<feature type="compositionally biased region" description="Low complexity" evidence="1">
    <location>
        <begin position="38"/>
        <end position="50"/>
    </location>
</feature>
<feature type="non-terminal residue" evidence="2">
    <location>
        <position position="74"/>
    </location>
</feature>
<accession>A0A6J4IG73</accession>
<dbReference type="EMBL" id="CADCTN010000153">
    <property type="protein sequence ID" value="CAA9251802.1"/>
    <property type="molecule type" value="Genomic_DNA"/>
</dbReference>
<proteinExistence type="predicted"/>
<reference evidence="2" key="1">
    <citation type="submission" date="2020-02" db="EMBL/GenBank/DDBJ databases">
        <authorList>
            <person name="Meier V. D."/>
        </authorList>
    </citation>
    <scope>NUCLEOTIDE SEQUENCE</scope>
    <source>
        <strain evidence="2">AVDCRST_MAG52</strain>
    </source>
</reference>
<evidence type="ECO:0000313" key="2">
    <source>
        <dbReference type="EMBL" id="CAA9251802.1"/>
    </source>
</evidence>
<sequence length="74" mass="7930">GVGRSAHRPRPHRPRPVRSLRRLPARPGVPRARPPLDRAGGAHLPRGAARLAHRRPARTRRTAGPPAPAGDSGL</sequence>
<organism evidence="2">
    <name type="scientific">uncultured Blastococcus sp</name>
    <dbReference type="NCBI Taxonomy" id="217144"/>
    <lineage>
        <taxon>Bacteria</taxon>
        <taxon>Bacillati</taxon>
        <taxon>Actinomycetota</taxon>
        <taxon>Actinomycetes</taxon>
        <taxon>Geodermatophilales</taxon>
        <taxon>Geodermatophilaceae</taxon>
        <taxon>Blastococcus</taxon>
        <taxon>environmental samples</taxon>
    </lineage>
</organism>
<dbReference type="AlphaFoldDB" id="A0A6J4IG73"/>
<gene>
    <name evidence="2" type="ORF">AVDCRST_MAG52-2129</name>
</gene>
<feature type="region of interest" description="Disordered" evidence="1">
    <location>
        <begin position="1"/>
        <end position="74"/>
    </location>
</feature>
<feature type="compositionally biased region" description="Basic residues" evidence="1">
    <location>
        <begin position="51"/>
        <end position="61"/>
    </location>
</feature>
<protein>
    <submittedName>
        <fullName evidence="2">Uncharacterized protein</fullName>
    </submittedName>
</protein>
<feature type="non-terminal residue" evidence="2">
    <location>
        <position position="1"/>
    </location>
</feature>
<feature type="compositionally biased region" description="Basic residues" evidence="1">
    <location>
        <begin position="1"/>
        <end position="24"/>
    </location>
</feature>